<dbReference type="EMBL" id="SRPY01000864">
    <property type="protein sequence ID" value="KAG5916781.1"/>
    <property type="molecule type" value="Genomic_DNA"/>
</dbReference>
<feature type="compositionally biased region" description="Acidic residues" evidence="1">
    <location>
        <begin position="55"/>
        <end position="69"/>
    </location>
</feature>
<reference evidence="2" key="1">
    <citation type="journal article" date="2020" name="bioRxiv">
        <title>Whole genome comparisons of ergot fungi reveals the divergence and evolution of species within the genus Claviceps are the result of varying mechanisms driving genome evolution and host range expansion.</title>
        <authorList>
            <person name="Wyka S.A."/>
            <person name="Mondo S.J."/>
            <person name="Liu M."/>
            <person name="Dettman J."/>
            <person name="Nalam V."/>
            <person name="Broders K.D."/>
        </authorList>
    </citation>
    <scope>NUCLEOTIDE SEQUENCE</scope>
    <source>
        <strain evidence="2">CCC 489</strain>
    </source>
</reference>
<dbReference type="Proteomes" id="UP000811619">
    <property type="component" value="Unassembled WGS sequence"/>
</dbReference>
<gene>
    <name evidence="2" type="ORF">E4U42_007511</name>
</gene>
<accession>A0A8K0J2X0</accession>
<sequence>MMLRRLNGNRNHSEDNEGESELSDPDSNAANDLEDEIVVKDGSTRTSLKSGGAETSEENEDEPMADAADDTGGSHYPKRKRTSIFNDLSESKLESAHTTVPETSPTSPDSSTKSKPNRQSLSGPGVKGVLLGTWRDSLVPEAERKHAVIGFIDVRDRLRTRIQPYSKEGESLAGDYPLPPGPGGSWVTFDRVIFSDHLVGLDHFQVKEYTRLRSDIPPEETEDQRKLAETAAVQKAIRRVKENSALDNPAQPPAIAYGLDVPEQVPSGTRPDMKRRRVSGGFAAINPAPQESGLEPSLHAPQQAMASHQSRFSIDSLPGTRPTRILIGHWKPSSEPNPKDRHAVYGILGQNDMFRVKVVRETRDGRFVDGNFPSGAGALWIPYEEVEFEPHLKALNRQEVKEYCRVRQYQLDRGETSAERIENETKAVYEAQTRAGTMPFKQPHNVTVPTFTASPQGDDDRVNGRLPYNGHELRQTRRTEPRPIRASVSENEFRPNRVHSVEAAERTSALARREIARAEAAQVRADRQAIFRERAVTDAANAAAAAAAAASNMPIDHHHNGNGRLLFHESEDMQRLNKIWARQETLRMKGGPDEAKIYDGVKYERKSTGPFRGKLVSQGTIINIDGEDYVEYRVLTKPAFF</sequence>
<evidence type="ECO:0000313" key="2">
    <source>
        <dbReference type="EMBL" id="KAG5916781.1"/>
    </source>
</evidence>
<dbReference type="OrthoDB" id="5235778at2759"/>
<feature type="region of interest" description="Disordered" evidence="1">
    <location>
        <begin position="244"/>
        <end position="272"/>
    </location>
</feature>
<evidence type="ECO:0000256" key="1">
    <source>
        <dbReference type="SAM" id="MobiDB-lite"/>
    </source>
</evidence>
<proteinExistence type="predicted"/>
<organism evidence="2 3">
    <name type="scientific">Claviceps africana</name>
    <dbReference type="NCBI Taxonomy" id="83212"/>
    <lineage>
        <taxon>Eukaryota</taxon>
        <taxon>Fungi</taxon>
        <taxon>Dikarya</taxon>
        <taxon>Ascomycota</taxon>
        <taxon>Pezizomycotina</taxon>
        <taxon>Sordariomycetes</taxon>
        <taxon>Hypocreomycetidae</taxon>
        <taxon>Hypocreales</taxon>
        <taxon>Clavicipitaceae</taxon>
        <taxon>Claviceps</taxon>
    </lineage>
</organism>
<evidence type="ECO:0000313" key="3">
    <source>
        <dbReference type="Proteomes" id="UP000811619"/>
    </source>
</evidence>
<dbReference type="AlphaFoldDB" id="A0A8K0J2X0"/>
<keyword evidence="3" id="KW-1185">Reference proteome</keyword>
<name>A0A8K0J2X0_9HYPO</name>
<feature type="region of interest" description="Disordered" evidence="1">
    <location>
        <begin position="1"/>
        <end position="127"/>
    </location>
</feature>
<protein>
    <submittedName>
        <fullName evidence="2">Uncharacterized protein</fullName>
    </submittedName>
</protein>
<comment type="caution">
    <text evidence="2">The sequence shown here is derived from an EMBL/GenBank/DDBJ whole genome shotgun (WGS) entry which is preliminary data.</text>
</comment>
<feature type="compositionally biased region" description="Low complexity" evidence="1">
    <location>
        <begin position="98"/>
        <end position="114"/>
    </location>
</feature>